<reference evidence="2" key="2">
    <citation type="submission" date="2020-09" db="EMBL/GenBank/DDBJ databases">
        <authorList>
            <person name="Sun Q."/>
            <person name="Zhou Y."/>
        </authorList>
    </citation>
    <scope>NUCLEOTIDE SEQUENCE</scope>
    <source>
        <strain evidence="2">CGMCC 1.12698</strain>
    </source>
</reference>
<dbReference type="AlphaFoldDB" id="A0A917ASS0"/>
<evidence type="ECO:0000313" key="2">
    <source>
        <dbReference type="EMBL" id="GGE67556.1"/>
    </source>
</evidence>
<name>A0A917ASS0_9BACI</name>
<feature type="transmembrane region" description="Helical" evidence="1">
    <location>
        <begin position="73"/>
        <end position="96"/>
    </location>
</feature>
<dbReference type="EMBL" id="BMFK01000001">
    <property type="protein sequence ID" value="GGE67556.1"/>
    <property type="molecule type" value="Genomic_DNA"/>
</dbReference>
<dbReference type="Proteomes" id="UP000605259">
    <property type="component" value="Unassembled WGS sequence"/>
</dbReference>
<evidence type="ECO:0000313" key="3">
    <source>
        <dbReference type="Proteomes" id="UP000605259"/>
    </source>
</evidence>
<feature type="transmembrane region" description="Helical" evidence="1">
    <location>
        <begin position="12"/>
        <end position="34"/>
    </location>
</feature>
<comment type="caution">
    <text evidence="2">The sequence shown here is derived from an EMBL/GenBank/DDBJ whole genome shotgun (WGS) entry which is preliminary data.</text>
</comment>
<feature type="transmembrane region" description="Helical" evidence="1">
    <location>
        <begin position="102"/>
        <end position="123"/>
    </location>
</feature>
<keyword evidence="1" id="KW-0812">Transmembrane</keyword>
<reference evidence="2" key="1">
    <citation type="journal article" date="2014" name="Int. J. Syst. Evol. Microbiol.">
        <title>Complete genome sequence of Corynebacterium casei LMG S-19264T (=DSM 44701T), isolated from a smear-ripened cheese.</title>
        <authorList>
            <consortium name="US DOE Joint Genome Institute (JGI-PGF)"/>
            <person name="Walter F."/>
            <person name="Albersmeier A."/>
            <person name="Kalinowski J."/>
            <person name="Ruckert C."/>
        </authorList>
    </citation>
    <scope>NUCLEOTIDE SEQUENCE</scope>
    <source>
        <strain evidence="2">CGMCC 1.12698</strain>
    </source>
</reference>
<protein>
    <submittedName>
        <fullName evidence="2">Uncharacterized protein</fullName>
    </submittedName>
</protein>
<proteinExistence type="predicted"/>
<evidence type="ECO:0000256" key="1">
    <source>
        <dbReference type="SAM" id="Phobius"/>
    </source>
</evidence>
<gene>
    <name evidence="2" type="ORF">GCM10007140_17030</name>
</gene>
<feature type="transmembrane region" description="Helical" evidence="1">
    <location>
        <begin position="40"/>
        <end position="61"/>
    </location>
</feature>
<keyword evidence="3" id="KW-1185">Reference proteome</keyword>
<dbReference type="RefSeq" id="WP_188387937.1">
    <property type="nucleotide sequence ID" value="NZ_BMFK01000001.1"/>
</dbReference>
<keyword evidence="1" id="KW-0472">Membrane</keyword>
<organism evidence="2 3">
    <name type="scientific">Priestia taiwanensis</name>
    <dbReference type="NCBI Taxonomy" id="1347902"/>
    <lineage>
        <taxon>Bacteria</taxon>
        <taxon>Bacillati</taxon>
        <taxon>Bacillota</taxon>
        <taxon>Bacilli</taxon>
        <taxon>Bacillales</taxon>
        <taxon>Bacillaceae</taxon>
        <taxon>Priestia</taxon>
    </lineage>
</organism>
<sequence>MVKKCLIKFDFAFVIMFCAWLGIQFIWHMLFQLFSDSTTLFYTYITFSSVLFIWSLFYMKNLRGKRDYMENKLVLLLFFYALFSIAWVFAISISLVNNWSTLLVTAEIIGLVASLVPFLYSILRLKKLYYYQLRVV</sequence>
<accession>A0A917ASS0</accession>
<keyword evidence="1" id="KW-1133">Transmembrane helix</keyword>